<evidence type="ECO:0000256" key="2">
    <source>
        <dbReference type="ARBA" id="ARBA00022692"/>
    </source>
</evidence>
<dbReference type="RefSeq" id="WP_042059542.1">
    <property type="nucleotide sequence ID" value="NZ_BAND01000064.1"/>
</dbReference>
<comment type="subcellular location">
    <subcellularLocation>
        <location evidence="1">Membrane</location>
        <topology evidence="1">Multi-pass membrane protein</topology>
    </subcellularLocation>
</comment>
<evidence type="ECO:0000313" key="7">
    <source>
        <dbReference type="EMBL" id="GAJ29527.1"/>
    </source>
</evidence>
<dbReference type="SUPFAM" id="SSF103473">
    <property type="entry name" value="MFS general substrate transporter"/>
    <property type="match status" value="1"/>
</dbReference>
<dbReference type="PANTHER" id="PTHR23508">
    <property type="entry name" value="CARBOXYLIC ACID TRANSPORTER PROTEIN HOMOLOG"/>
    <property type="match status" value="1"/>
</dbReference>
<name>A0A023D5V3_ACIMT</name>
<dbReference type="OrthoDB" id="5368493at2"/>
<sequence>MTSPRTASTPLQSLRPYWRVTLAAFLGWFLDAFDQTSLLLTLPDIARSLSCSLTLMGTVLLVQSFGRAIGNTGWGWLADRYGRKPAFMLGVLWFAVFSACAGLAWNVTVMMLVQFCFGIGFGGEWTASATLLMESVPAISRPLASALMMAGYEMGFLVAAGAQALILPHYSWRVLFFIGLAPALLTLFIRRNVPESPVWLKMRGARPARVARAPFSLRPLLNAAAIQAVALMSFLEFQKAAVYSFYPTILRDLHHFTPGQVFLPISLFCIGSLIGKLICGWLASRFGDVKVMLATILIVMLLIVPFLSAESRPVLFASAVAMGMAASGIFALVPHYLAKRFPSDIRSFGMGLSYAIGSLGQGLAGQLVPLFGGAGAGLARSAEAFVLSSSLVVGGLTVAEPRHLPGEHMENDPHPSEAT</sequence>
<gene>
    <name evidence="7" type="ORF">Amme_064_021</name>
</gene>
<comment type="caution">
    <text evidence="7">The sequence shown here is derived from an EMBL/GenBank/DDBJ whole genome shotgun (WGS) entry which is preliminary data.</text>
</comment>
<feature type="transmembrane region" description="Helical" evidence="5">
    <location>
        <begin position="261"/>
        <end position="279"/>
    </location>
</feature>
<feature type="transmembrane region" description="Helical" evidence="5">
    <location>
        <begin position="291"/>
        <end position="308"/>
    </location>
</feature>
<dbReference type="PROSITE" id="PS50850">
    <property type="entry name" value="MFS"/>
    <property type="match status" value="1"/>
</dbReference>
<protein>
    <submittedName>
        <fullName evidence="7">Sugar transport protein</fullName>
    </submittedName>
</protein>
<feature type="transmembrane region" description="Helical" evidence="5">
    <location>
        <begin position="111"/>
        <end position="132"/>
    </location>
</feature>
<evidence type="ECO:0000256" key="1">
    <source>
        <dbReference type="ARBA" id="ARBA00004141"/>
    </source>
</evidence>
<reference evidence="8" key="1">
    <citation type="journal article" date="2014" name="FEMS Microbiol. Lett.">
        <title>Draft Genomic DNA Sequence of the Facultatively Methylotrophic Bacterium Acidomonas methanolica type strain MB58.</title>
        <authorList>
            <person name="Higashiura N."/>
            <person name="Hadano H."/>
            <person name="Hirakawa H."/>
            <person name="Matsutani M."/>
            <person name="Takabe S."/>
            <person name="Matsushita K."/>
            <person name="Azuma Y."/>
        </authorList>
    </citation>
    <scope>NUCLEOTIDE SEQUENCE [LARGE SCALE GENOMIC DNA]</scope>
    <source>
        <strain evidence="8">MB58</strain>
    </source>
</reference>
<keyword evidence="7" id="KW-0813">Transport</keyword>
<dbReference type="InterPro" id="IPR020846">
    <property type="entry name" value="MFS_dom"/>
</dbReference>
<feature type="transmembrane region" description="Helical" evidence="5">
    <location>
        <begin position="86"/>
        <end position="105"/>
    </location>
</feature>
<proteinExistence type="predicted"/>
<evidence type="ECO:0000313" key="8">
    <source>
        <dbReference type="Proteomes" id="UP000019760"/>
    </source>
</evidence>
<feature type="domain" description="Major facilitator superfamily (MFS) profile" evidence="6">
    <location>
        <begin position="20"/>
        <end position="402"/>
    </location>
</feature>
<evidence type="ECO:0000256" key="3">
    <source>
        <dbReference type="ARBA" id="ARBA00022989"/>
    </source>
</evidence>
<feature type="transmembrane region" description="Helical" evidence="5">
    <location>
        <begin position="210"/>
        <end position="235"/>
    </location>
</feature>
<keyword evidence="7" id="KW-0762">Sugar transport</keyword>
<keyword evidence="3 5" id="KW-1133">Transmembrane helix</keyword>
<dbReference type="InterPro" id="IPR011701">
    <property type="entry name" value="MFS"/>
</dbReference>
<evidence type="ECO:0000256" key="4">
    <source>
        <dbReference type="ARBA" id="ARBA00023136"/>
    </source>
</evidence>
<dbReference type="PANTHER" id="PTHR23508:SF10">
    <property type="entry name" value="CARBOXYLIC ACID TRANSPORTER PROTEIN HOMOLOG"/>
    <property type="match status" value="1"/>
</dbReference>
<keyword evidence="4 5" id="KW-0472">Membrane</keyword>
<dbReference type="InterPro" id="IPR036259">
    <property type="entry name" value="MFS_trans_sf"/>
</dbReference>
<dbReference type="GO" id="GO:0005886">
    <property type="term" value="C:plasma membrane"/>
    <property type="evidence" value="ECO:0007669"/>
    <property type="project" value="TreeGrafter"/>
</dbReference>
<organism evidence="7 8">
    <name type="scientific">Acidomonas methanolica NBRC 104435</name>
    <dbReference type="NCBI Taxonomy" id="1231351"/>
    <lineage>
        <taxon>Bacteria</taxon>
        <taxon>Pseudomonadati</taxon>
        <taxon>Pseudomonadota</taxon>
        <taxon>Alphaproteobacteria</taxon>
        <taxon>Acetobacterales</taxon>
        <taxon>Acetobacteraceae</taxon>
        <taxon>Acidomonas</taxon>
    </lineage>
</organism>
<dbReference type="GO" id="GO:0046943">
    <property type="term" value="F:carboxylic acid transmembrane transporter activity"/>
    <property type="evidence" value="ECO:0007669"/>
    <property type="project" value="TreeGrafter"/>
</dbReference>
<dbReference type="Proteomes" id="UP000019760">
    <property type="component" value="Unassembled WGS sequence"/>
</dbReference>
<keyword evidence="2 5" id="KW-0812">Transmembrane</keyword>
<dbReference type="EMBL" id="BAND01000064">
    <property type="protein sequence ID" value="GAJ29527.1"/>
    <property type="molecule type" value="Genomic_DNA"/>
</dbReference>
<dbReference type="AlphaFoldDB" id="A0A023D5V3"/>
<accession>A0A023D5V3</accession>
<dbReference type="Gene3D" id="1.20.1250.20">
    <property type="entry name" value="MFS general substrate transporter like domains"/>
    <property type="match status" value="2"/>
</dbReference>
<reference evidence="7 8" key="2">
    <citation type="journal article" date="2014" name="FEMS Microbiol. Lett.">
        <title>Draft genomic DNA sequence of the facultatively methylotrophic bacterium Acidomonas methanolica type strain MB58.</title>
        <authorList>
            <person name="Higashiura N."/>
            <person name="Hadano H."/>
            <person name="Hirakawa H."/>
            <person name="Matsutani M."/>
            <person name="Takabe S."/>
            <person name="Matsushita K."/>
            <person name="Azuma Y."/>
        </authorList>
    </citation>
    <scope>NUCLEOTIDE SEQUENCE [LARGE SCALE GENOMIC DNA]</scope>
    <source>
        <strain evidence="7 8">MB58</strain>
    </source>
</reference>
<feature type="transmembrane region" description="Helical" evidence="5">
    <location>
        <begin position="314"/>
        <end position="337"/>
    </location>
</feature>
<feature type="transmembrane region" description="Helical" evidence="5">
    <location>
        <begin position="144"/>
        <end position="166"/>
    </location>
</feature>
<evidence type="ECO:0000259" key="6">
    <source>
        <dbReference type="PROSITE" id="PS50850"/>
    </source>
</evidence>
<evidence type="ECO:0000256" key="5">
    <source>
        <dbReference type="SAM" id="Phobius"/>
    </source>
</evidence>
<dbReference type="Pfam" id="PF07690">
    <property type="entry name" value="MFS_1"/>
    <property type="match status" value="2"/>
</dbReference>
<feature type="transmembrane region" description="Helical" evidence="5">
    <location>
        <begin position="172"/>
        <end position="189"/>
    </location>
</feature>
<keyword evidence="8" id="KW-1185">Reference proteome</keyword>